<dbReference type="SUPFAM" id="SSF54427">
    <property type="entry name" value="NTF2-like"/>
    <property type="match status" value="1"/>
</dbReference>
<keyword evidence="1" id="KW-0732">Signal</keyword>
<accession>A0ABT4MMM8</accession>
<dbReference type="InterPro" id="IPR032710">
    <property type="entry name" value="NTF2-like_dom_sf"/>
</dbReference>
<sequence length="185" mass="19811">MRRASLALLTLLFAAACSSAPADSSVLDPSVDLIQPNAVHLGDAPVSDRTRHVVSVAQNLYTFWDTGEQVYLDRALDGTFVDDTLPTGRPQGPNGPVVASAGFRTAIPDLSCELADLYVTGDTFTARLIFRGHFTGAYGSTAGSGQTVEFGAIDIQHVGEQRIVEDWHLEDNLTFMQQAGLIGMN</sequence>
<keyword evidence="3" id="KW-1185">Reference proteome</keyword>
<feature type="chain" id="PRO_5046704139" evidence="1">
    <location>
        <begin position="23"/>
        <end position="185"/>
    </location>
</feature>
<dbReference type="Pfam" id="PF07366">
    <property type="entry name" value="SnoaL"/>
    <property type="match status" value="1"/>
</dbReference>
<dbReference type="PANTHER" id="PTHR38436:SF1">
    <property type="entry name" value="ESTER CYCLASE"/>
    <property type="match status" value="1"/>
</dbReference>
<name>A0ABT4MMM8_9NOCA</name>
<dbReference type="Gene3D" id="3.10.450.50">
    <property type="match status" value="1"/>
</dbReference>
<comment type="caution">
    <text evidence="2">The sequence shown here is derived from an EMBL/GenBank/DDBJ whole genome shotgun (WGS) entry which is preliminary data.</text>
</comment>
<dbReference type="RefSeq" id="WP_269608681.1">
    <property type="nucleotide sequence ID" value="NZ_JAPWIJ010000021.1"/>
</dbReference>
<dbReference type="InterPro" id="IPR009959">
    <property type="entry name" value="Cyclase_SnoaL-like"/>
</dbReference>
<organism evidence="2 3">
    <name type="scientific">Rhodococcus ruber</name>
    <dbReference type="NCBI Taxonomy" id="1830"/>
    <lineage>
        <taxon>Bacteria</taxon>
        <taxon>Bacillati</taxon>
        <taxon>Actinomycetota</taxon>
        <taxon>Actinomycetes</taxon>
        <taxon>Mycobacteriales</taxon>
        <taxon>Nocardiaceae</taxon>
        <taxon>Rhodococcus</taxon>
    </lineage>
</organism>
<dbReference type="EMBL" id="JAPWIJ010000021">
    <property type="protein sequence ID" value="MCZ4522247.1"/>
    <property type="molecule type" value="Genomic_DNA"/>
</dbReference>
<evidence type="ECO:0000313" key="2">
    <source>
        <dbReference type="EMBL" id="MCZ4522247.1"/>
    </source>
</evidence>
<dbReference type="PANTHER" id="PTHR38436">
    <property type="entry name" value="POLYKETIDE CYCLASE SNOAL-LIKE DOMAIN"/>
    <property type="match status" value="1"/>
</dbReference>
<reference evidence="2" key="1">
    <citation type="submission" date="2022-12" db="EMBL/GenBank/DDBJ databases">
        <authorList>
            <person name="Krivoruchko A.V."/>
            <person name="Elkin A."/>
        </authorList>
    </citation>
    <scope>NUCLEOTIDE SEQUENCE</scope>
    <source>
        <strain evidence="2">IEGM 1391</strain>
    </source>
</reference>
<protein>
    <submittedName>
        <fullName evidence="2">Ester cyclase</fullName>
    </submittedName>
</protein>
<feature type="signal peptide" evidence="1">
    <location>
        <begin position="1"/>
        <end position="22"/>
    </location>
</feature>
<evidence type="ECO:0000313" key="3">
    <source>
        <dbReference type="Proteomes" id="UP001081071"/>
    </source>
</evidence>
<gene>
    <name evidence="2" type="ORF">O4220_27315</name>
</gene>
<evidence type="ECO:0000256" key="1">
    <source>
        <dbReference type="SAM" id="SignalP"/>
    </source>
</evidence>
<dbReference type="Proteomes" id="UP001081071">
    <property type="component" value="Unassembled WGS sequence"/>
</dbReference>
<dbReference type="PROSITE" id="PS51257">
    <property type="entry name" value="PROKAR_LIPOPROTEIN"/>
    <property type="match status" value="1"/>
</dbReference>
<proteinExistence type="predicted"/>